<evidence type="ECO:0000256" key="1">
    <source>
        <dbReference type="SAM" id="MobiDB-lite"/>
    </source>
</evidence>
<evidence type="ECO:0000313" key="3">
    <source>
        <dbReference type="Proteomes" id="UP001187682"/>
    </source>
</evidence>
<feature type="region of interest" description="Disordered" evidence="1">
    <location>
        <begin position="1"/>
        <end position="70"/>
    </location>
</feature>
<sequence>MDSSKNQKTDQQKSSGEKEFSIQPVTEGADPKFAPFQANPGPAIHKDLNVPEEGTKEERRAKAAEWNKKQ</sequence>
<organism evidence="2 3">
    <name type="scientific">Cephalotrichum gorgonifer</name>
    <dbReference type="NCBI Taxonomy" id="2041049"/>
    <lineage>
        <taxon>Eukaryota</taxon>
        <taxon>Fungi</taxon>
        <taxon>Dikarya</taxon>
        <taxon>Ascomycota</taxon>
        <taxon>Pezizomycotina</taxon>
        <taxon>Sordariomycetes</taxon>
        <taxon>Hypocreomycetidae</taxon>
        <taxon>Microascales</taxon>
        <taxon>Microascaceae</taxon>
        <taxon>Cephalotrichum</taxon>
    </lineage>
</organism>
<reference evidence="2" key="1">
    <citation type="submission" date="2018-03" db="EMBL/GenBank/DDBJ databases">
        <authorList>
            <person name="Guldener U."/>
        </authorList>
    </citation>
    <scope>NUCLEOTIDE SEQUENCE</scope>
</reference>
<proteinExistence type="predicted"/>
<keyword evidence="3" id="KW-1185">Reference proteome</keyword>
<feature type="compositionally biased region" description="Basic and acidic residues" evidence="1">
    <location>
        <begin position="44"/>
        <end position="70"/>
    </location>
</feature>
<evidence type="ECO:0000313" key="2">
    <source>
        <dbReference type="EMBL" id="SPO00062.1"/>
    </source>
</evidence>
<comment type="caution">
    <text evidence="2">The sequence shown here is derived from an EMBL/GenBank/DDBJ whole genome shotgun (WGS) entry which is preliminary data.</text>
</comment>
<dbReference type="AlphaFoldDB" id="A0AAE8MV88"/>
<name>A0AAE8MV88_9PEZI</name>
<feature type="compositionally biased region" description="Basic and acidic residues" evidence="1">
    <location>
        <begin position="1"/>
        <end position="20"/>
    </location>
</feature>
<accession>A0AAE8MV88</accession>
<dbReference type="Proteomes" id="UP001187682">
    <property type="component" value="Unassembled WGS sequence"/>
</dbReference>
<dbReference type="EMBL" id="ONZQ02000003">
    <property type="protein sequence ID" value="SPO00062.1"/>
    <property type="molecule type" value="Genomic_DNA"/>
</dbReference>
<protein>
    <submittedName>
        <fullName evidence="2">Uncharacterized protein</fullName>
    </submittedName>
</protein>
<gene>
    <name evidence="2" type="ORF">DNG_02914</name>
</gene>